<evidence type="ECO:0000256" key="2">
    <source>
        <dbReference type="ARBA" id="ARBA00007922"/>
    </source>
</evidence>
<feature type="coiled-coil region" evidence="8">
    <location>
        <begin position="74"/>
        <end position="167"/>
    </location>
</feature>
<evidence type="ECO:0000256" key="6">
    <source>
        <dbReference type="ARBA" id="ARBA00023242"/>
    </source>
</evidence>
<organism evidence="11">
    <name type="scientific">Graphocephala atropunctata</name>
    <dbReference type="NCBI Taxonomy" id="36148"/>
    <lineage>
        <taxon>Eukaryota</taxon>
        <taxon>Metazoa</taxon>
        <taxon>Ecdysozoa</taxon>
        <taxon>Arthropoda</taxon>
        <taxon>Hexapoda</taxon>
        <taxon>Insecta</taxon>
        <taxon>Pterygota</taxon>
        <taxon>Neoptera</taxon>
        <taxon>Paraneoptera</taxon>
        <taxon>Hemiptera</taxon>
        <taxon>Auchenorrhyncha</taxon>
        <taxon>Membracoidea</taxon>
        <taxon>Cicadellidae</taxon>
        <taxon>Cicadellinae</taxon>
        <taxon>Cicadellini</taxon>
        <taxon>Graphocephala</taxon>
    </lineage>
</organism>
<reference evidence="11" key="1">
    <citation type="submission" date="2015-11" db="EMBL/GenBank/DDBJ databases">
        <title>De novo transcriptome assembly of four potential Pierce s Disease insect vectors from Arizona vineyards.</title>
        <authorList>
            <person name="Tassone E.E."/>
        </authorList>
    </citation>
    <scope>NUCLEOTIDE SEQUENCE</scope>
</reference>
<comment type="subcellular location">
    <subcellularLocation>
        <location evidence="1">Nucleus</location>
    </subcellularLocation>
</comment>
<feature type="domain" description="Homologous-pairing protein 2 winged helix" evidence="9">
    <location>
        <begin position="3"/>
        <end position="62"/>
    </location>
</feature>
<evidence type="ECO:0000256" key="3">
    <source>
        <dbReference type="ARBA" id="ARBA00016093"/>
    </source>
</evidence>
<keyword evidence="6" id="KW-0539">Nucleus</keyword>
<dbReference type="PANTHER" id="PTHR15938:SF0">
    <property type="entry name" value="HOMOLOGOUS-PAIRING PROTEIN 2 HOMOLOG"/>
    <property type="match status" value="1"/>
</dbReference>
<dbReference type="GO" id="GO:0007129">
    <property type="term" value="P:homologous chromosome pairing at meiosis"/>
    <property type="evidence" value="ECO:0007669"/>
    <property type="project" value="TreeGrafter"/>
</dbReference>
<dbReference type="Gene3D" id="1.10.10.10">
    <property type="entry name" value="Winged helix-like DNA-binding domain superfamily/Winged helix DNA-binding domain"/>
    <property type="match status" value="1"/>
</dbReference>
<dbReference type="EMBL" id="GEBQ01014956">
    <property type="protein sequence ID" value="JAT25021.1"/>
    <property type="molecule type" value="Transcribed_RNA"/>
</dbReference>
<sequence>MATEGVLKYLQSTNRPYSANDIVQNMHKEFGKAVVQKALDDLVSQGRICEKPYGKQKIYCVKQPDDDGSGDSQLKDLESQTVTVTENYRNIEQQVKEAESTLRELLAAPTTLEAKEQLAELESKTETLQAKLNKLSQNTVLVSHEERDRIKAEHEKLNKEYKKRKRVCLDVINAIMEGYPKSKKLLMEEVGIETDEDVKMPPIQSS</sequence>
<dbReference type="GO" id="GO:0000709">
    <property type="term" value="P:meiotic joint molecule formation"/>
    <property type="evidence" value="ECO:0007669"/>
    <property type="project" value="TreeGrafter"/>
</dbReference>
<name>A0A1B6LMQ1_9HEMI</name>
<proteinExistence type="inferred from homology"/>
<feature type="domain" description="Leucine zipper with capping helix" evidence="10">
    <location>
        <begin position="142"/>
        <end position="198"/>
    </location>
</feature>
<evidence type="ECO:0000256" key="8">
    <source>
        <dbReference type="SAM" id="Coils"/>
    </source>
</evidence>
<accession>A0A1B6LMQ1</accession>
<evidence type="ECO:0000313" key="11">
    <source>
        <dbReference type="EMBL" id="JAT25021.1"/>
    </source>
</evidence>
<evidence type="ECO:0000256" key="5">
    <source>
        <dbReference type="ARBA" id="ARBA00023172"/>
    </source>
</evidence>
<evidence type="ECO:0000256" key="7">
    <source>
        <dbReference type="ARBA" id="ARBA00023254"/>
    </source>
</evidence>
<dbReference type="GO" id="GO:0003690">
    <property type="term" value="F:double-stranded DNA binding"/>
    <property type="evidence" value="ECO:0007669"/>
    <property type="project" value="TreeGrafter"/>
</dbReference>
<dbReference type="InterPro" id="IPR010776">
    <property type="entry name" value="Hop2_WH_dom"/>
</dbReference>
<dbReference type="PANTHER" id="PTHR15938">
    <property type="entry name" value="TBP-1 INTERACTING PROTEIN"/>
    <property type="match status" value="1"/>
</dbReference>
<dbReference type="GO" id="GO:0000794">
    <property type="term" value="C:condensed nuclear chromosome"/>
    <property type="evidence" value="ECO:0007669"/>
    <property type="project" value="TreeGrafter"/>
</dbReference>
<evidence type="ECO:0000256" key="1">
    <source>
        <dbReference type="ARBA" id="ARBA00004123"/>
    </source>
</evidence>
<dbReference type="GO" id="GO:0120230">
    <property type="term" value="F:recombinase activator activity"/>
    <property type="evidence" value="ECO:0007669"/>
    <property type="project" value="TreeGrafter"/>
</dbReference>
<dbReference type="InterPro" id="IPR036388">
    <property type="entry name" value="WH-like_DNA-bd_sf"/>
</dbReference>
<dbReference type="Pfam" id="PF18517">
    <property type="entry name" value="LZ3wCH"/>
    <property type="match status" value="1"/>
</dbReference>
<dbReference type="InterPro" id="IPR040661">
    <property type="entry name" value="LZ3wCH"/>
</dbReference>
<evidence type="ECO:0000259" key="9">
    <source>
        <dbReference type="Pfam" id="PF07106"/>
    </source>
</evidence>
<evidence type="ECO:0000259" key="10">
    <source>
        <dbReference type="Pfam" id="PF18517"/>
    </source>
</evidence>
<protein>
    <recommendedName>
        <fullName evidence="3">Homologous-pairing protein 2 homolog</fullName>
    </recommendedName>
</protein>
<evidence type="ECO:0000256" key="4">
    <source>
        <dbReference type="ARBA" id="ARBA00023054"/>
    </source>
</evidence>
<dbReference type="GO" id="GO:0120231">
    <property type="term" value="C:DNA recombinase auxiliary factor complex"/>
    <property type="evidence" value="ECO:0007669"/>
    <property type="project" value="TreeGrafter"/>
</dbReference>
<gene>
    <name evidence="11" type="ORF">g.3364</name>
</gene>
<comment type="similarity">
    <text evidence="2">Belongs to the HOP2 family.</text>
</comment>
<keyword evidence="4 8" id="KW-0175">Coiled coil</keyword>
<keyword evidence="5" id="KW-0233">DNA recombination</keyword>
<dbReference type="AlphaFoldDB" id="A0A1B6LMQ1"/>
<keyword evidence="7" id="KW-0469">Meiosis</keyword>
<dbReference type="Pfam" id="PF07106">
    <property type="entry name" value="WHD_TBPIP"/>
    <property type="match status" value="1"/>
</dbReference>
<dbReference type="GO" id="GO:0010774">
    <property type="term" value="P:meiotic strand invasion involved in reciprocal meiotic recombination"/>
    <property type="evidence" value="ECO:0007669"/>
    <property type="project" value="TreeGrafter"/>
</dbReference>